<accession>A0A143BGJ3</accession>
<dbReference type="EMBL" id="CP011454">
    <property type="protein sequence ID" value="AMW03721.1"/>
    <property type="molecule type" value="Genomic_DNA"/>
</dbReference>
<evidence type="ECO:0000313" key="2">
    <source>
        <dbReference type="EMBL" id="AMW03721.1"/>
    </source>
</evidence>
<dbReference type="SMART" id="SM01008">
    <property type="entry name" value="Ald_Xan_dh_C"/>
    <property type="match status" value="1"/>
</dbReference>
<dbReference type="InterPro" id="IPR012368">
    <property type="entry name" value="OxRdtase_Mopterin-bd_su_IorB"/>
</dbReference>
<dbReference type="Pfam" id="PF20256">
    <property type="entry name" value="MoCoBD_2"/>
    <property type="match status" value="2"/>
</dbReference>
<dbReference type="Proteomes" id="UP000076404">
    <property type="component" value="Chromosome"/>
</dbReference>
<dbReference type="InterPro" id="IPR046867">
    <property type="entry name" value="AldOxase/xan_DH_MoCoBD2"/>
</dbReference>
<dbReference type="Gene3D" id="3.30.365.10">
    <property type="entry name" value="Aldehyde oxidase/xanthine dehydrogenase, molybdopterin binding domain"/>
    <property type="match status" value="3"/>
</dbReference>
<dbReference type="InterPro" id="IPR006311">
    <property type="entry name" value="TAT_signal"/>
</dbReference>
<dbReference type="PANTHER" id="PTHR47495">
    <property type="entry name" value="ALDEHYDE DEHYDROGENASE"/>
    <property type="match status" value="1"/>
</dbReference>
<dbReference type="InterPro" id="IPR000674">
    <property type="entry name" value="Ald_Oxase/Xan_DH_a/b"/>
</dbReference>
<dbReference type="STRING" id="1379270.GEMMAAP_00410"/>
<dbReference type="AlphaFoldDB" id="A0A143BGJ3"/>
<dbReference type="GO" id="GO:0016491">
    <property type="term" value="F:oxidoreductase activity"/>
    <property type="evidence" value="ECO:0007669"/>
    <property type="project" value="InterPro"/>
</dbReference>
<dbReference type="SUPFAM" id="SSF56003">
    <property type="entry name" value="Molybdenum cofactor-binding domain"/>
    <property type="match status" value="2"/>
</dbReference>
<name>A0A143BGJ3_9BACT</name>
<dbReference type="eggNOG" id="COG1529">
    <property type="taxonomic scope" value="Bacteria"/>
</dbReference>
<dbReference type="InterPro" id="IPR008274">
    <property type="entry name" value="AldOxase/xan_DH_MoCoBD1"/>
</dbReference>
<evidence type="ECO:0000313" key="3">
    <source>
        <dbReference type="Proteomes" id="UP000076404"/>
    </source>
</evidence>
<keyword evidence="3" id="KW-1185">Reference proteome</keyword>
<dbReference type="PROSITE" id="PS51318">
    <property type="entry name" value="TAT"/>
    <property type="match status" value="1"/>
</dbReference>
<dbReference type="KEGG" id="gph:GEMMAAP_00410"/>
<protein>
    <recommendedName>
        <fullName evidence="1">Aldehyde oxidase/xanthine dehydrogenase a/b hammerhead domain-containing protein</fullName>
    </recommendedName>
</protein>
<reference evidence="2 3" key="1">
    <citation type="journal article" date="2014" name="Proc. Natl. Acad. Sci. U.S.A.">
        <title>Functional type 2 photosynthetic reaction centers found in the rare bacterial phylum Gemmatimonadetes.</title>
        <authorList>
            <person name="Zeng Y."/>
            <person name="Feng F."/>
            <person name="Medova H."/>
            <person name="Dean J."/>
            <person name="Koblizek M."/>
        </authorList>
    </citation>
    <scope>NUCLEOTIDE SEQUENCE [LARGE SCALE GENOMIC DNA]</scope>
    <source>
        <strain evidence="2 3">AP64</strain>
    </source>
</reference>
<gene>
    <name evidence="2" type="ORF">GEMMAAP_00410</name>
</gene>
<feature type="domain" description="Aldehyde oxidase/xanthine dehydrogenase a/b hammerhead" evidence="1">
    <location>
        <begin position="207"/>
        <end position="291"/>
    </location>
</feature>
<dbReference type="InterPro" id="IPR052516">
    <property type="entry name" value="N-heterocyclic_Hydroxylase"/>
</dbReference>
<dbReference type="PIRSF" id="PIRSF036389">
    <property type="entry name" value="IOR_B"/>
    <property type="match status" value="1"/>
</dbReference>
<dbReference type="PANTHER" id="PTHR47495:SF3">
    <property type="entry name" value="BLR6219 PROTEIN"/>
    <property type="match status" value="1"/>
</dbReference>
<dbReference type="InterPro" id="IPR037165">
    <property type="entry name" value="AldOxase/xan_DH_Mopterin-bd_sf"/>
</dbReference>
<organism evidence="2 3">
    <name type="scientific">Gemmatimonas phototrophica</name>
    <dbReference type="NCBI Taxonomy" id="1379270"/>
    <lineage>
        <taxon>Bacteria</taxon>
        <taxon>Pseudomonadati</taxon>
        <taxon>Gemmatimonadota</taxon>
        <taxon>Gemmatimonadia</taxon>
        <taxon>Gemmatimonadales</taxon>
        <taxon>Gemmatimonadaceae</taxon>
        <taxon>Gemmatimonas</taxon>
    </lineage>
</organism>
<sequence length="708" mass="73875">MSHQQIDRRQFIKISGLVGGGLLVASALETAEAMASSTAALAPAADFAPNVFVSIAPSGTVTLIAPNSEMGQGIKTSLPMIIAEELDVAWEQVTVVQGDLNPAYGRQFSVGSGSTVANYMAMRRAGAAARAVLVEAAAQEWGVSANECATANGMVIHAASNRQASYGALATKAAQLQPPVNLTLKDPSTFKLLGTRIAGVDNRQIVKGAPLFGIDVKLPGMLYATYTKCPVFGGEAVSANLDEVKAKPGVRDAFVLSGIAGLPSGVAVVADSTWNAFSATKALKVQWNEGAQVSQSSADMAAQAVTLAKANGAASLPQGAKAVEAVYHYPFLAHATLEPQNCTAWFKDGVMEMWTPTQIPATGQGLVSKGLGIAAKDVKVHITRLGGGFGRRGSNEFSLEAAAIAKRLAGTPIKLTWTREQDFAHDNYRSNGWHFFSAGLDSAGKVVALNDEFVKMQGGPGDMTATGFPFNAIPGSTVRSSKLRGGIPTGYWRAPGDNGNTWATQCFMDELAHAAGKEPLAFTLDMLATVPASPRFDAGKMTAVLKLATEKANWGHKRPRGEGQGFAICFANGAYVAIVADVAVSKAGELTIKKLTAAVDAGTIVNVSGAEAQVQGSMLDGISAAWFQKVTIERGAAAQTNFNKYPMLRMQHAPPVVDVHFIKSSAPPTGLGEPALPPAAPAVCNAIFAATGKRIRTLPIADEALKWA</sequence>
<dbReference type="Gene3D" id="3.90.1170.50">
    <property type="entry name" value="Aldehyde oxidase/xanthine dehydrogenase, a/b hammerhead"/>
    <property type="match status" value="1"/>
</dbReference>
<evidence type="ECO:0000259" key="1">
    <source>
        <dbReference type="SMART" id="SM01008"/>
    </source>
</evidence>
<dbReference type="RefSeq" id="WP_026848992.1">
    <property type="nucleotide sequence ID" value="NZ_CP011454.1"/>
</dbReference>
<dbReference type="OrthoDB" id="9767994at2"/>
<proteinExistence type="predicted"/>
<dbReference type="Pfam" id="PF02738">
    <property type="entry name" value="MoCoBD_1"/>
    <property type="match status" value="1"/>
</dbReference>
<reference evidence="2 3" key="2">
    <citation type="journal article" date="2016" name="Environ. Microbiol. Rep.">
        <title>Metagenomic evidence for the presence of phototrophic Gemmatimonadetes bacteria in diverse environments.</title>
        <authorList>
            <person name="Zeng Y."/>
            <person name="Baumbach J."/>
            <person name="Barbosa E.G."/>
            <person name="Azevedo V."/>
            <person name="Zhang C."/>
            <person name="Koblizek M."/>
        </authorList>
    </citation>
    <scope>NUCLEOTIDE SEQUENCE [LARGE SCALE GENOMIC DNA]</scope>
    <source>
        <strain evidence="2 3">AP64</strain>
    </source>
</reference>